<keyword evidence="4" id="KW-1185">Reference proteome</keyword>
<proteinExistence type="predicted"/>
<gene>
    <name evidence="3" type="ORF">PV04_02610</name>
</gene>
<dbReference type="InterPro" id="IPR058645">
    <property type="entry name" value="NTF2-like_dom_7"/>
</dbReference>
<evidence type="ECO:0000259" key="2">
    <source>
        <dbReference type="Pfam" id="PF26534"/>
    </source>
</evidence>
<organism evidence="3 4">
    <name type="scientific">Phialophora macrospora</name>
    <dbReference type="NCBI Taxonomy" id="1851006"/>
    <lineage>
        <taxon>Eukaryota</taxon>
        <taxon>Fungi</taxon>
        <taxon>Dikarya</taxon>
        <taxon>Ascomycota</taxon>
        <taxon>Pezizomycotina</taxon>
        <taxon>Eurotiomycetes</taxon>
        <taxon>Chaetothyriomycetidae</taxon>
        <taxon>Chaetothyriales</taxon>
        <taxon>Herpotrichiellaceae</taxon>
        <taxon>Phialophora</taxon>
    </lineage>
</organism>
<name>A0A0D2CYN6_9EURO</name>
<feature type="domain" description="NTF2-like" evidence="2">
    <location>
        <begin position="71"/>
        <end position="208"/>
    </location>
</feature>
<evidence type="ECO:0000256" key="1">
    <source>
        <dbReference type="SAM" id="SignalP"/>
    </source>
</evidence>
<feature type="signal peptide" evidence="1">
    <location>
        <begin position="1"/>
        <end position="18"/>
    </location>
</feature>
<reference evidence="3 4" key="1">
    <citation type="submission" date="2015-01" db="EMBL/GenBank/DDBJ databases">
        <title>The Genome Sequence of Capronia semiimmersa CBS27337.</title>
        <authorList>
            <consortium name="The Broad Institute Genomics Platform"/>
            <person name="Cuomo C."/>
            <person name="de Hoog S."/>
            <person name="Gorbushina A."/>
            <person name="Stielow B."/>
            <person name="Teixiera M."/>
            <person name="Abouelleil A."/>
            <person name="Chapman S.B."/>
            <person name="Priest M."/>
            <person name="Young S.K."/>
            <person name="Wortman J."/>
            <person name="Nusbaum C."/>
            <person name="Birren B."/>
        </authorList>
    </citation>
    <scope>NUCLEOTIDE SEQUENCE [LARGE SCALE GENOMIC DNA]</scope>
    <source>
        <strain evidence="3 4">CBS 27337</strain>
    </source>
</reference>
<dbReference type="STRING" id="5601.A0A0D2CYN6"/>
<dbReference type="HOGENOM" id="CLU_096573_2_0_1"/>
<dbReference type="Pfam" id="PF26534">
    <property type="entry name" value="NTF2_7"/>
    <property type="match status" value="1"/>
</dbReference>
<accession>A0A0D2CYN6</accession>
<feature type="chain" id="PRO_5002251015" description="NTF2-like domain-containing protein" evidence="1">
    <location>
        <begin position="19"/>
        <end position="218"/>
    </location>
</feature>
<protein>
    <recommendedName>
        <fullName evidence="2">NTF2-like domain-containing protein</fullName>
    </recommendedName>
</protein>
<dbReference type="AlphaFoldDB" id="A0A0D2CYN6"/>
<dbReference type="Proteomes" id="UP000054266">
    <property type="component" value="Unassembled WGS sequence"/>
</dbReference>
<dbReference type="EMBL" id="KN846957">
    <property type="protein sequence ID" value="KIW70331.1"/>
    <property type="molecule type" value="Genomic_DNA"/>
</dbReference>
<sequence>MWATGVIASLFLASSTSAASLGLLGRANRLSPAVVDTVAVTATVTITLPAVTVTVTPTLPLTSSVLSVGACLSDTQATSIVSIWKTILTDPDRNAAGSTAQRLITDEFLGTSDSINSLAGISLGNATFSGKDAFITATVEAAPISLLTTLDIFHDCSRIAFYWAATGVGSGALGVRGVDLLYLTDDRSQINMAMTEFNSLAWAKNVGWNIRKTDGTQY</sequence>
<keyword evidence="1" id="KW-0732">Signal</keyword>
<evidence type="ECO:0000313" key="4">
    <source>
        <dbReference type="Proteomes" id="UP000054266"/>
    </source>
</evidence>
<evidence type="ECO:0000313" key="3">
    <source>
        <dbReference type="EMBL" id="KIW70331.1"/>
    </source>
</evidence>